<evidence type="ECO:0000256" key="1">
    <source>
        <dbReference type="SAM" id="MobiDB-lite"/>
    </source>
</evidence>
<name>A0A540VHG7_9CHLR</name>
<organism evidence="2 3">
    <name type="scientific">Litorilinea aerophila</name>
    <dbReference type="NCBI Taxonomy" id="1204385"/>
    <lineage>
        <taxon>Bacteria</taxon>
        <taxon>Bacillati</taxon>
        <taxon>Chloroflexota</taxon>
        <taxon>Caldilineae</taxon>
        <taxon>Caldilineales</taxon>
        <taxon>Caldilineaceae</taxon>
        <taxon>Litorilinea</taxon>
    </lineage>
</organism>
<feature type="region of interest" description="Disordered" evidence="1">
    <location>
        <begin position="174"/>
        <end position="210"/>
    </location>
</feature>
<keyword evidence="3" id="KW-1185">Reference proteome</keyword>
<protein>
    <submittedName>
        <fullName evidence="2">Uncharacterized protein</fullName>
    </submittedName>
</protein>
<dbReference type="OrthoDB" id="160712at2"/>
<dbReference type="EMBL" id="VIGC01000009">
    <property type="protein sequence ID" value="TQE96210.1"/>
    <property type="molecule type" value="Genomic_DNA"/>
</dbReference>
<dbReference type="AlphaFoldDB" id="A0A540VHG7"/>
<evidence type="ECO:0000313" key="2">
    <source>
        <dbReference type="EMBL" id="TQE96210.1"/>
    </source>
</evidence>
<proteinExistence type="predicted"/>
<sequence length="210" mass="23078">MTDRFVDEARANMGAIERLLKGLPGIRGYVDKELRRDADKRLRELIAGQLEEQKQALLTLQNSLLKSGGLQWLDDVDGAIRKLQILIDRVKTASMGYAGLFDAVRIQEQQLEALHRFDVALAEKVVAVQKGVRALQDAVASNESIGAVAAQLTGLIDQLNTLFNRRREAILSPDLLTDPGQLPEVDETWLGEPSTGDASSGEGEEHGEEH</sequence>
<gene>
    <name evidence="2" type="ORF">FKZ61_09020</name>
</gene>
<dbReference type="Proteomes" id="UP000317371">
    <property type="component" value="Unassembled WGS sequence"/>
</dbReference>
<evidence type="ECO:0000313" key="3">
    <source>
        <dbReference type="Proteomes" id="UP000317371"/>
    </source>
</evidence>
<reference evidence="2 3" key="1">
    <citation type="submission" date="2019-06" db="EMBL/GenBank/DDBJ databases">
        <title>Genome sequence of Litorilinea aerophila BAA-2444.</title>
        <authorList>
            <person name="Maclea K.S."/>
            <person name="Maurais E.G."/>
            <person name="Iannazzi L.C."/>
        </authorList>
    </citation>
    <scope>NUCLEOTIDE SEQUENCE [LARGE SCALE GENOMIC DNA]</scope>
    <source>
        <strain evidence="2 3">ATCC BAA-2444</strain>
    </source>
</reference>
<accession>A0A540VHG7</accession>
<dbReference type="InParanoid" id="A0A540VHG7"/>
<comment type="caution">
    <text evidence="2">The sequence shown here is derived from an EMBL/GenBank/DDBJ whole genome shotgun (WGS) entry which is preliminary data.</text>
</comment>
<dbReference type="RefSeq" id="WP_141609763.1">
    <property type="nucleotide sequence ID" value="NZ_VIGC02000009.1"/>
</dbReference>